<accession>A0ABR0XG65</accession>
<dbReference type="Proteomes" id="UP001318860">
    <property type="component" value="Unassembled WGS sequence"/>
</dbReference>
<reference evidence="1 2" key="1">
    <citation type="journal article" date="2021" name="Comput. Struct. Biotechnol. J.">
        <title>De novo genome assembly of the potent medicinal plant Rehmannia glutinosa using nanopore technology.</title>
        <authorList>
            <person name="Ma L."/>
            <person name="Dong C."/>
            <person name="Song C."/>
            <person name="Wang X."/>
            <person name="Zheng X."/>
            <person name="Niu Y."/>
            <person name="Chen S."/>
            <person name="Feng W."/>
        </authorList>
    </citation>
    <scope>NUCLEOTIDE SEQUENCE [LARGE SCALE GENOMIC DNA]</scope>
    <source>
        <strain evidence="1">DH-2019</strain>
    </source>
</reference>
<dbReference type="EMBL" id="JABTTQ020000004">
    <property type="protein sequence ID" value="KAK6157951.1"/>
    <property type="molecule type" value="Genomic_DNA"/>
</dbReference>
<keyword evidence="2" id="KW-1185">Reference proteome</keyword>
<gene>
    <name evidence="1" type="ORF">DH2020_005265</name>
</gene>
<proteinExistence type="predicted"/>
<evidence type="ECO:0000313" key="1">
    <source>
        <dbReference type="EMBL" id="KAK6157951.1"/>
    </source>
</evidence>
<evidence type="ECO:0000313" key="2">
    <source>
        <dbReference type="Proteomes" id="UP001318860"/>
    </source>
</evidence>
<sequence>MVVGVFVEHVDSRQDFKGNDEYIEGCGSHGDSVKSFYTEHVELVSDTDESEKQSFGDYSDCSEKLHDSDFDTDDNIFYQNIDMDVEWGALDIEQVNLIAQDLVPQKHAEHMVSKTQCNKAYPYVFNPEVDMDDPKFHIGLCFTSTDIFRKAIDKSNQEGLKRQLDEPPAGVEPLSSCKFSSKDDFRVNPITLDMRCNFIVDMDAKVEV</sequence>
<organism evidence="1 2">
    <name type="scientific">Rehmannia glutinosa</name>
    <name type="common">Chinese foxglove</name>
    <dbReference type="NCBI Taxonomy" id="99300"/>
    <lineage>
        <taxon>Eukaryota</taxon>
        <taxon>Viridiplantae</taxon>
        <taxon>Streptophyta</taxon>
        <taxon>Embryophyta</taxon>
        <taxon>Tracheophyta</taxon>
        <taxon>Spermatophyta</taxon>
        <taxon>Magnoliopsida</taxon>
        <taxon>eudicotyledons</taxon>
        <taxon>Gunneridae</taxon>
        <taxon>Pentapetalae</taxon>
        <taxon>asterids</taxon>
        <taxon>lamiids</taxon>
        <taxon>Lamiales</taxon>
        <taxon>Orobanchaceae</taxon>
        <taxon>Rehmannieae</taxon>
        <taxon>Rehmannia</taxon>
    </lineage>
</organism>
<comment type="caution">
    <text evidence="1">The sequence shown here is derived from an EMBL/GenBank/DDBJ whole genome shotgun (WGS) entry which is preliminary data.</text>
</comment>
<protein>
    <submittedName>
        <fullName evidence="1">Uncharacterized protein</fullName>
    </submittedName>
</protein>
<name>A0ABR0XG65_REHGL</name>